<feature type="signal peptide" evidence="3">
    <location>
        <begin position="1"/>
        <end position="18"/>
    </location>
</feature>
<evidence type="ECO:0000256" key="3">
    <source>
        <dbReference type="SAM" id="SignalP"/>
    </source>
</evidence>
<dbReference type="Proteomes" id="UP001591681">
    <property type="component" value="Unassembled WGS sequence"/>
</dbReference>
<evidence type="ECO:0000256" key="1">
    <source>
        <dbReference type="ARBA" id="ARBA00023157"/>
    </source>
</evidence>
<dbReference type="EMBL" id="JBHFQA010000004">
    <property type="protein sequence ID" value="KAL2100419.1"/>
    <property type="molecule type" value="Genomic_DNA"/>
</dbReference>
<organism evidence="5 6">
    <name type="scientific">Coilia grayii</name>
    <name type="common">Gray's grenadier anchovy</name>
    <dbReference type="NCBI Taxonomy" id="363190"/>
    <lineage>
        <taxon>Eukaryota</taxon>
        <taxon>Metazoa</taxon>
        <taxon>Chordata</taxon>
        <taxon>Craniata</taxon>
        <taxon>Vertebrata</taxon>
        <taxon>Euteleostomi</taxon>
        <taxon>Actinopterygii</taxon>
        <taxon>Neopterygii</taxon>
        <taxon>Teleostei</taxon>
        <taxon>Clupei</taxon>
        <taxon>Clupeiformes</taxon>
        <taxon>Clupeoidei</taxon>
        <taxon>Engraulidae</taxon>
        <taxon>Coilinae</taxon>
        <taxon>Coilia</taxon>
    </lineage>
</organism>
<dbReference type="PROSITE" id="PS51034">
    <property type="entry name" value="ZP_2"/>
    <property type="match status" value="1"/>
</dbReference>
<feature type="chain" id="PRO_5044887568" description="ZP domain-containing protein" evidence="3">
    <location>
        <begin position="19"/>
        <end position="367"/>
    </location>
</feature>
<dbReference type="Gene3D" id="2.60.40.4100">
    <property type="entry name" value="Zona pellucida, ZP-C domain"/>
    <property type="match status" value="1"/>
</dbReference>
<dbReference type="AlphaFoldDB" id="A0ABD1KMJ8"/>
<proteinExistence type="predicted"/>
<name>A0ABD1KMJ8_9TELE</name>
<dbReference type="InterPro" id="IPR042235">
    <property type="entry name" value="ZP-C_dom"/>
</dbReference>
<keyword evidence="2" id="KW-0472">Membrane</keyword>
<feature type="domain" description="ZP" evidence="4">
    <location>
        <begin position="25"/>
        <end position="260"/>
    </location>
</feature>
<keyword evidence="1" id="KW-1015">Disulfide bond</keyword>
<dbReference type="FunFam" id="2.60.40.4100:FF:000002">
    <property type="entry name" value="Zona pellucida sperm-binding protein 3"/>
    <property type="match status" value="1"/>
</dbReference>
<keyword evidence="3" id="KW-0732">Signal</keyword>
<sequence>MSFLHGGVLLIFVAACVAQEDFSIECRADAALIKWPLKLTREQMQNPYTVLLGNCVPSSVTADEVTFHVAYDDCLFRNMVFGTKVVFVNLLTYRPGLNVPAQSHMVDCTFDRPAPLAYPTGSSGEEPMFRLELMNDDFSGPAPSRTFPLGAKIPIMASVVERAGVPQQVFLDECVITSSPSPYMANETYTVVTNAGCLLESKYGNATLQHREKPSELHLSLMAIGFVDAEEVYLHCRLVSWEAHMLDLDKKACFYSKDQQRWELLDDASRNGLCSCCDSICQKGGRGQWQNAVVGPIKILEQPHQSSKSLLWSNMKGSSKGTFWLLTVGMPLVLLTATGALALSYYLCWWRGGRLGYRPSRELLNKY</sequence>
<dbReference type="InterPro" id="IPR055355">
    <property type="entry name" value="ZP-C"/>
</dbReference>
<feature type="transmembrane region" description="Helical" evidence="2">
    <location>
        <begin position="323"/>
        <end position="348"/>
    </location>
</feature>
<reference evidence="5 6" key="1">
    <citation type="submission" date="2024-09" db="EMBL/GenBank/DDBJ databases">
        <title>A chromosome-level genome assembly of Gray's grenadier anchovy, Coilia grayii.</title>
        <authorList>
            <person name="Fu Z."/>
        </authorList>
    </citation>
    <scope>NUCLEOTIDE SEQUENCE [LARGE SCALE GENOMIC DNA]</scope>
    <source>
        <strain evidence="5">G4</strain>
        <tissue evidence="5">Muscle</tissue>
    </source>
</reference>
<dbReference type="PANTHER" id="PTHR11576">
    <property type="entry name" value="ZONA PELLUCIDA SPERM-BINDING PROTEIN 3"/>
    <property type="match status" value="1"/>
</dbReference>
<evidence type="ECO:0000313" key="5">
    <source>
        <dbReference type="EMBL" id="KAL2100419.1"/>
    </source>
</evidence>
<keyword evidence="6" id="KW-1185">Reference proteome</keyword>
<protein>
    <recommendedName>
        <fullName evidence="4">ZP domain-containing protein</fullName>
    </recommendedName>
</protein>
<dbReference type="SMART" id="SM00241">
    <property type="entry name" value="ZP"/>
    <property type="match status" value="1"/>
</dbReference>
<accession>A0ABD1KMJ8</accession>
<keyword evidence="2" id="KW-0812">Transmembrane</keyword>
<keyword evidence="2" id="KW-1133">Transmembrane helix</keyword>
<dbReference type="Gene3D" id="2.60.40.3210">
    <property type="entry name" value="Zona pellucida, ZP-N domain"/>
    <property type="match status" value="1"/>
</dbReference>
<evidence type="ECO:0000259" key="4">
    <source>
        <dbReference type="PROSITE" id="PS51034"/>
    </source>
</evidence>
<evidence type="ECO:0000256" key="2">
    <source>
        <dbReference type="SAM" id="Phobius"/>
    </source>
</evidence>
<gene>
    <name evidence="5" type="ORF">ACEWY4_004813</name>
</gene>
<dbReference type="PANTHER" id="PTHR11576:SF3">
    <property type="entry name" value="SI:CH211-14A17.6-RELATED"/>
    <property type="match status" value="1"/>
</dbReference>
<comment type="caution">
    <text evidence="5">The sequence shown here is derived from an EMBL/GenBank/DDBJ whole genome shotgun (WGS) entry which is preliminary data.</text>
</comment>
<dbReference type="Pfam" id="PF00100">
    <property type="entry name" value="Zona_pellucida"/>
    <property type="match status" value="1"/>
</dbReference>
<evidence type="ECO:0000313" key="6">
    <source>
        <dbReference type="Proteomes" id="UP001591681"/>
    </source>
</evidence>
<dbReference type="InterPro" id="IPR001507">
    <property type="entry name" value="ZP_dom"/>
</dbReference>